<dbReference type="EMBL" id="JAGYWB010000010">
    <property type="protein sequence ID" value="KAI0508079.1"/>
    <property type="molecule type" value="Genomic_DNA"/>
</dbReference>
<name>A0A8T3BF15_DENNO</name>
<sequence>MDSNPSRCCLKPSLYIAICLNRGNKELIKVIWILILFFKKKSKNVDSTFSFCFNL</sequence>
<proteinExistence type="predicted"/>
<keyword evidence="2" id="KW-1185">Reference proteome</keyword>
<dbReference type="AlphaFoldDB" id="A0A8T3BF15"/>
<protein>
    <submittedName>
        <fullName evidence="1">Uncharacterized protein</fullName>
    </submittedName>
</protein>
<dbReference type="Proteomes" id="UP000829196">
    <property type="component" value="Unassembled WGS sequence"/>
</dbReference>
<gene>
    <name evidence="1" type="ORF">KFK09_014213</name>
</gene>
<organism evidence="1 2">
    <name type="scientific">Dendrobium nobile</name>
    <name type="common">Orchid</name>
    <dbReference type="NCBI Taxonomy" id="94219"/>
    <lineage>
        <taxon>Eukaryota</taxon>
        <taxon>Viridiplantae</taxon>
        <taxon>Streptophyta</taxon>
        <taxon>Embryophyta</taxon>
        <taxon>Tracheophyta</taxon>
        <taxon>Spermatophyta</taxon>
        <taxon>Magnoliopsida</taxon>
        <taxon>Liliopsida</taxon>
        <taxon>Asparagales</taxon>
        <taxon>Orchidaceae</taxon>
        <taxon>Epidendroideae</taxon>
        <taxon>Malaxideae</taxon>
        <taxon>Dendrobiinae</taxon>
        <taxon>Dendrobium</taxon>
    </lineage>
</organism>
<evidence type="ECO:0000313" key="1">
    <source>
        <dbReference type="EMBL" id="KAI0508079.1"/>
    </source>
</evidence>
<reference evidence="1" key="1">
    <citation type="journal article" date="2022" name="Front. Genet.">
        <title>Chromosome-Scale Assembly of the Dendrobium nobile Genome Provides Insights Into the Molecular Mechanism of the Biosynthesis of the Medicinal Active Ingredient of Dendrobium.</title>
        <authorList>
            <person name="Xu Q."/>
            <person name="Niu S.-C."/>
            <person name="Li K.-L."/>
            <person name="Zheng P.-J."/>
            <person name="Zhang X.-J."/>
            <person name="Jia Y."/>
            <person name="Liu Y."/>
            <person name="Niu Y.-X."/>
            <person name="Yu L.-H."/>
            <person name="Chen D.-F."/>
            <person name="Zhang G.-Q."/>
        </authorList>
    </citation>
    <scope>NUCLEOTIDE SEQUENCE</scope>
    <source>
        <tissue evidence="1">Leaf</tissue>
    </source>
</reference>
<evidence type="ECO:0000313" key="2">
    <source>
        <dbReference type="Proteomes" id="UP000829196"/>
    </source>
</evidence>
<accession>A0A8T3BF15</accession>
<comment type="caution">
    <text evidence="1">The sequence shown here is derived from an EMBL/GenBank/DDBJ whole genome shotgun (WGS) entry which is preliminary data.</text>
</comment>